<protein>
    <submittedName>
        <fullName evidence="4">Methyltransferase type 11</fullName>
    </submittedName>
</protein>
<dbReference type="GO" id="GO:0008168">
    <property type="term" value="F:methyltransferase activity"/>
    <property type="evidence" value="ECO:0007669"/>
    <property type="project" value="UniProtKB-KW"/>
</dbReference>
<evidence type="ECO:0000313" key="4">
    <source>
        <dbReference type="EMBL" id="PWE00524.1"/>
    </source>
</evidence>
<dbReference type="InterPro" id="IPR041698">
    <property type="entry name" value="Methyltransf_25"/>
</dbReference>
<keyword evidence="5" id="KW-1185">Reference proteome</keyword>
<name>A0A2U2BBS5_9BACT</name>
<keyword evidence="1 4" id="KW-0808">Transferase</keyword>
<dbReference type="Gene3D" id="3.40.50.150">
    <property type="entry name" value="Vaccinia Virus protein VP39"/>
    <property type="match status" value="1"/>
</dbReference>
<dbReference type="RefSeq" id="WP_109263563.1">
    <property type="nucleotide sequence ID" value="NZ_QEWP01000003.1"/>
</dbReference>
<organism evidence="4 5">
    <name type="scientific">Marinilabilia rubra</name>
    <dbReference type="NCBI Taxonomy" id="2162893"/>
    <lineage>
        <taxon>Bacteria</taxon>
        <taxon>Pseudomonadati</taxon>
        <taxon>Bacteroidota</taxon>
        <taxon>Bacteroidia</taxon>
        <taxon>Marinilabiliales</taxon>
        <taxon>Marinilabiliaceae</taxon>
        <taxon>Marinilabilia</taxon>
    </lineage>
</organism>
<feature type="domain" description="Methyltransferase" evidence="3">
    <location>
        <begin position="55"/>
        <end position="150"/>
    </location>
</feature>
<dbReference type="InterPro" id="IPR029063">
    <property type="entry name" value="SAM-dependent_MTases_sf"/>
</dbReference>
<dbReference type="CDD" id="cd02440">
    <property type="entry name" value="AdoMet_MTases"/>
    <property type="match status" value="1"/>
</dbReference>
<feature type="transmembrane region" description="Helical" evidence="2">
    <location>
        <begin position="233"/>
        <end position="252"/>
    </location>
</feature>
<dbReference type="EMBL" id="QEWP01000003">
    <property type="protein sequence ID" value="PWE00524.1"/>
    <property type="molecule type" value="Genomic_DNA"/>
</dbReference>
<dbReference type="GO" id="GO:0032259">
    <property type="term" value="P:methylation"/>
    <property type="evidence" value="ECO:0007669"/>
    <property type="project" value="UniProtKB-KW"/>
</dbReference>
<evidence type="ECO:0000256" key="1">
    <source>
        <dbReference type="ARBA" id="ARBA00022679"/>
    </source>
</evidence>
<comment type="caution">
    <text evidence="4">The sequence shown here is derived from an EMBL/GenBank/DDBJ whole genome shotgun (WGS) entry which is preliminary data.</text>
</comment>
<evidence type="ECO:0000256" key="2">
    <source>
        <dbReference type="SAM" id="Phobius"/>
    </source>
</evidence>
<proteinExistence type="predicted"/>
<dbReference type="AlphaFoldDB" id="A0A2U2BBS5"/>
<dbReference type="SUPFAM" id="SSF53335">
    <property type="entry name" value="S-adenosyl-L-methionine-dependent methyltransferases"/>
    <property type="match status" value="1"/>
</dbReference>
<keyword evidence="2" id="KW-1133">Transmembrane helix</keyword>
<evidence type="ECO:0000259" key="3">
    <source>
        <dbReference type="Pfam" id="PF13649"/>
    </source>
</evidence>
<keyword evidence="2" id="KW-0472">Membrane</keyword>
<keyword evidence="4" id="KW-0489">Methyltransferase</keyword>
<sequence>MQYDPIKRSLGRVFNATPGLRVLFYRLLNLLLLRSWYIRRELKKWARSQGSMADILDAGSGFGQYSWFMSKLGRDFRILGVDVKEEQVEDCNRFFKLLGNGNRVTFQEADLTRFSNQASYDLVLSVDVMEHIEEDRKVFYNFFESLTPGGMLLISTPSDKGGSDAHHDHEGDGISGFIDEHVRDGYSPEDISEKLQEAGFENVECRYSYGIPGHISWKLTMKTPILLLNKSKVFFILLPFYYLLVWPFAYLLNFIDVRGHHKEGTGLLVKAFKPAAN</sequence>
<reference evidence="4 5" key="1">
    <citation type="submission" date="2018-05" db="EMBL/GenBank/DDBJ databases">
        <title>Marinilabilia rubrum sp. nov., isolated from saltern sediment.</title>
        <authorList>
            <person name="Zhang R."/>
        </authorList>
    </citation>
    <scope>NUCLEOTIDE SEQUENCE [LARGE SCALE GENOMIC DNA]</scope>
    <source>
        <strain evidence="4 5">WTE16</strain>
    </source>
</reference>
<accession>A0A2U2BBS5</accession>
<dbReference type="OrthoDB" id="1523195at2"/>
<evidence type="ECO:0000313" key="5">
    <source>
        <dbReference type="Proteomes" id="UP000244956"/>
    </source>
</evidence>
<dbReference type="PANTHER" id="PTHR43861">
    <property type="entry name" value="TRANS-ACONITATE 2-METHYLTRANSFERASE-RELATED"/>
    <property type="match status" value="1"/>
</dbReference>
<keyword evidence="2" id="KW-0812">Transmembrane</keyword>
<gene>
    <name evidence="4" type="ORF">DDZ16_06250</name>
</gene>
<dbReference type="Proteomes" id="UP000244956">
    <property type="component" value="Unassembled WGS sequence"/>
</dbReference>
<dbReference type="Pfam" id="PF13649">
    <property type="entry name" value="Methyltransf_25"/>
    <property type="match status" value="1"/>
</dbReference>